<dbReference type="Pfam" id="PF04134">
    <property type="entry name" value="DCC1-like"/>
    <property type="match status" value="1"/>
</dbReference>
<proteinExistence type="predicted"/>
<dbReference type="InterPro" id="IPR044691">
    <property type="entry name" value="DCC1_Trx"/>
</dbReference>
<reference evidence="1" key="1">
    <citation type="submission" date="2018-02" db="EMBL/GenBank/DDBJ databases">
        <title>Rhizophora mucronata_Transcriptome.</title>
        <authorList>
            <person name="Meera S.P."/>
            <person name="Sreeshan A."/>
            <person name="Augustine A."/>
        </authorList>
    </citation>
    <scope>NUCLEOTIDE SEQUENCE</scope>
    <source>
        <tissue evidence="1">Leaf</tissue>
    </source>
</reference>
<dbReference type="PANTHER" id="PTHR34290:SF2">
    <property type="entry name" value="OS04G0668800 PROTEIN"/>
    <property type="match status" value="1"/>
</dbReference>
<dbReference type="InterPro" id="IPR036249">
    <property type="entry name" value="Thioredoxin-like_sf"/>
</dbReference>
<evidence type="ECO:0000313" key="1">
    <source>
        <dbReference type="EMBL" id="MBW83958.1"/>
    </source>
</evidence>
<dbReference type="EMBL" id="GGEC01003475">
    <property type="protein sequence ID" value="MBW83958.1"/>
    <property type="molecule type" value="Transcribed_RNA"/>
</dbReference>
<accession>A0A2P2IRV2</accession>
<name>A0A2P2IRV2_RHIMU</name>
<dbReference type="GO" id="GO:0015035">
    <property type="term" value="F:protein-disulfide reductase activity"/>
    <property type="evidence" value="ECO:0007669"/>
    <property type="project" value="InterPro"/>
</dbReference>
<dbReference type="CDD" id="cd01659">
    <property type="entry name" value="TRX_superfamily"/>
    <property type="match status" value="1"/>
</dbReference>
<dbReference type="PANTHER" id="PTHR34290">
    <property type="entry name" value="SI:CH73-390P7.2"/>
    <property type="match status" value="1"/>
</dbReference>
<dbReference type="InterPro" id="IPR007263">
    <property type="entry name" value="DCC1-like"/>
</dbReference>
<protein>
    <submittedName>
        <fullName evidence="1">Uncharacterized protein MANES_14G069600</fullName>
    </submittedName>
</protein>
<sequence>MNQSQMKLLIFKPLKEKGKMALRGAAAAWNVARQTNKHPIIHSIPQYLRTGFHRSLSHPVQRFSSSPSFQHELKYPIRAVHEAAADPIASKKEEEGKSSQDWRIKMLYDGDCPLCMREVNMLRERNKSYGTVKFVDISSDEYSPEENQGLDYKTVMGRIHAILSDGTVVTDVEAFRSLYEQVGLGWVYAITKYEPIATMAAVIYSVWAKYRLQITGRPPLEEILEVRKKKREICGGDSKACKM</sequence>
<organism evidence="1">
    <name type="scientific">Rhizophora mucronata</name>
    <name type="common">Asiatic mangrove</name>
    <dbReference type="NCBI Taxonomy" id="61149"/>
    <lineage>
        <taxon>Eukaryota</taxon>
        <taxon>Viridiplantae</taxon>
        <taxon>Streptophyta</taxon>
        <taxon>Embryophyta</taxon>
        <taxon>Tracheophyta</taxon>
        <taxon>Spermatophyta</taxon>
        <taxon>Magnoliopsida</taxon>
        <taxon>eudicotyledons</taxon>
        <taxon>Gunneridae</taxon>
        <taxon>Pentapetalae</taxon>
        <taxon>rosids</taxon>
        <taxon>fabids</taxon>
        <taxon>Malpighiales</taxon>
        <taxon>Rhizophoraceae</taxon>
        <taxon>Rhizophora</taxon>
    </lineage>
</organism>
<dbReference type="AlphaFoldDB" id="A0A2P2IRV2"/>
<dbReference type="SUPFAM" id="SSF52833">
    <property type="entry name" value="Thioredoxin-like"/>
    <property type="match status" value="1"/>
</dbReference>